<evidence type="ECO:0000313" key="2">
    <source>
        <dbReference type="EMBL" id="VUC24269.1"/>
    </source>
</evidence>
<dbReference type="Proteomes" id="UP000766486">
    <property type="component" value="Unassembled WGS sequence"/>
</dbReference>
<dbReference type="EMBL" id="CABFNS010000716">
    <property type="protein sequence ID" value="VUC24269.1"/>
    <property type="molecule type" value="Genomic_DNA"/>
</dbReference>
<comment type="caution">
    <text evidence="2">The sequence shown here is derived from an EMBL/GenBank/DDBJ whole genome shotgun (WGS) entry which is preliminary data.</text>
</comment>
<evidence type="ECO:0000313" key="3">
    <source>
        <dbReference type="Proteomes" id="UP000766486"/>
    </source>
</evidence>
<keyword evidence="3" id="KW-1185">Reference proteome</keyword>
<proteinExistence type="predicted"/>
<sequence length="313" mass="35849">MLFKLGCSKPDCAEICPNKRRQYLLRTEYMWRCEECVEHQYKKDSDLRLSDWDRYYARLAADTFLTPDARTSITITARTREIRQEASLDQHRNSCVEEIQRVVDWVEEYGSLVWDLVYGHEYGFNEAKNRLHFLRAVKVWDLFVHLDYVRKKQDPWDYEKFPRCIENLILAGRTRLSTPVSGSEVPRTFARLSERQPFRPSQPGACRTAALDEAELTQRMTGIAIQGSGSGSTLEPAAPRTVYSDAIYTNPETSTPSQPVAVTAGIDVEMKDDDDSETLSKRPASRASSKTISEAGLSKDDEDLEEEEPNYIL</sequence>
<gene>
    <name evidence="2" type="ORF">CLO192961_LOCUS136582</name>
</gene>
<feature type="compositionally biased region" description="Acidic residues" evidence="1">
    <location>
        <begin position="300"/>
        <end position="313"/>
    </location>
</feature>
<accession>A0ABY6U301</accession>
<organism evidence="2 3">
    <name type="scientific">Bionectria ochroleuca</name>
    <name type="common">Gliocladium roseum</name>
    <dbReference type="NCBI Taxonomy" id="29856"/>
    <lineage>
        <taxon>Eukaryota</taxon>
        <taxon>Fungi</taxon>
        <taxon>Dikarya</taxon>
        <taxon>Ascomycota</taxon>
        <taxon>Pezizomycotina</taxon>
        <taxon>Sordariomycetes</taxon>
        <taxon>Hypocreomycetidae</taxon>
        <taxon>Hypocreales</taxon>
        <taxon>Bionectriaceae</taxon>
        <taxon>Clonostachys</taxon>
    </lineage>
</organism>
<reference evidence="2 3" key="1">
    <citation type="submission" date="2019-06" db="EMBL/GenBank/DDBJ databases">
        <authorList>
            <person name="Broberg M."/>
        </authorList>
    </citation>
    <scope>NUCLEOTIDE SEQUENCE [LARGE SCALE GENOMIC DNA]</scope>
</reference>
<evidence type="ECO:0000256" key="1">
    <source>
        <dbReference type="SAM" id="MobiDB-lite"/>
    </source>
</evidence>
<protein>
    <submittedName>
        <fullName evidence="2">Uncharacterized protein</fullName>
    </submittedName>
</protein>
<feature type="region of interest" description="Disordered" evidence="1">
    <location>
        <begin position="266"/>
        <end position="313"/>
    </location>
</feature>
<name>A0ABY6U301_BIOOC</name>